<dbReference type="EMBL" id="AQQZ01000021">
    <property type="protein sequence ID" value="KNG91957.1"/>
    <property type="molecule type" value="Genomic_DNA"/>
</dbReference>
<protein>
    <submittedName>
        <fullName evidence="2">Uncharacterized protein</fullName>
    </submittedName>
</protein>
<keyword evidence="1" id="KW-1133">Transmembrane helix</keyword>
<keyword evidence="1" id="KW-0472">Membrane</keyword>
<accession>A0A0L1JJS0</accession>
<dbReference type="Proteomes" id="UP000036938">
    <property type="component" value="Unassembled WGS sequence"/>
</dbReference>
<evidence type="ECO:0000313" key="3">
    <source>
        <dbReference type="Proteomes" id="UP000036938"/>
    </source>
</evidence>
<reference evidence="2 3" key="1">
    <citation type="journal article" date="2015" name="Int. J. Syst. Evol. Microbiol.">
        <title>Aestuariivita atlantica sp. nov., isolated from deep sea sediment of the Atlantic Ocean.</title>
        <authorList>
            <person name="Li G."/>
            <person name="Lai Q."/>
            <person name="Du Y."/>
            <person name="Liu X."/>
            <person name="Sun F."/>
            <person name="Shao Z."/>
        </authorList>
    </citation>
    <scope>NUCLEOTIDE SEQUENCE [LARGE SCALE GENOMIC DNA]</scope>
    <source>
        <strain evidence="2 3">22II-S11-z3</strain>
    </source>
</reference>
<keyword evidence="1" id="KW-0812">Transmembrane</keyword>
<dbReference type="RefSeq" id="WP_050532656.1">
    <property type="nucleotide sequence ID" value="NZ_AQQZ01000021.1"/>
</dbReference>
<dbReference type="STRING" id="1317121.ATO11_19895"/>
<keyword evidence="3" id="KW-1185">Reference proteome</keyword>
<gene>
    <name evidence="2" type="ORF">ATO11_19895</name>
</gene>
<sequence length="138" mass="15040">MSASDVLHPDGSDYDAFLFAELGEDRTGAAVTVLSALARLDLEPWTEARELSRLGPEDAQVRLTTHFEAITDIPALALACESRAAKLVLMLPKRAPLRVSKPLEAGPNNFPKLSISWTTMALIGVLVLTWFFYLAQTG</sequence>
<evidence type="ECO:0000313" key="2">
    <source>
        <dbReference type="EMBL" id="KNG91957.1"/>
    </source>
</evidence>
<feature type="transmembrane region" description="Helical" evidence="1">
    <location>
        <begin position="115"/>
        <end position="135"/>
    </location>
</feature>
<dbReference type="AlphaFoldDB" id="A0A0L1JJS0"/>
<organism evidence="2 3">
    <name type="scientific">Pseudaestuariivita atlantica</name>
    <dbReference type="NCBI Taxonomy" id="1317121"/>
    <lineage>
        <taxon>Bacteria</taxon>
        <taxon>Pseudomonadati</taxon>
        <taxon>Pseudomonadota</taxon>
        <taxon>Alphaproteobacteria</taxon>
        <taxon>Rhodobacterales</taxon>
        <taxon>Paracoccaceae</taxon>
        <taxon>Pseudaestuariivita</taxon>
    </lineage>
</organism>
<proteinExistence type="predicted"/>
<comment type="caution">
    <text evidence="2">The sequence shown here is derived from an EMBL/GenBank/DDBJ whole genome shotgun (WGS) entry which is preliminary data.</text>
</comment>
<name>A0A0L1JJS0_9RHOB</name>
<evidence type="ECO:0000256" key="1">
    <source>
        <dbReference type="SAM" id="Phobius"/>
    </source>
</evidence>
<dbReference type="OrthoDB" id="7283160at2"/>